<keyword evidence="4 8" id="KW-0812">Transmembrane</keyword>
<dbReference type="Proteomes" id="UP000050956">
    <property type="component" value="Unassembled WGS sequence"/>
</dbReference>
<dbReference type="EMBL" id="LDJM01000010">
    <property type="protein sequence ID" value="KRG78412.1"/>
    <property type="molecule type" value="Genomic_DNA"/>
</dbReference>
<evidence type="ECO:0000256" key="4">
    <source>
        <dbReference type="ARBA" id="ARBA00022692"/>
    </source>
</evidence>
<dbReference type="PANTHER" id="PTHR32063:SF34">
    <property type="entry name" value="MULTIDRUG RESISTANCE PROTEIN MDTC"/>
    <property type="match status" value="1"/>
</dbReference>
<feature type="transmembrane region" description="Helical" evidence="8">
    <location>
        <begin position="388"/>
        <end position="411"/>
    </location>
</feature>
<feature type="transmembrane region" description="Helical" evidence="8">
    <location>
        <begin position="432"/>
        <end position="453"/>
    </location>
</feature>
<dbReference type="SUPFAM" id="SSF82714">
    <property type="entry name" value="Multidrug efflux transporter AcrB TolC docking domain, DN and DC subdomains"/>
    <property type="match status" value="2"/>
</dbReference>
<comment type="caution">
    <text evidence="9">The sequence shown here is derived from an EMBL/GenBank/DDBJ whole genome shotgun (WGS) entry which is preliminary data.</text>
</comment>
<feature type="transmembrane region" description="Helical" evidence="8">
    <location>
        <begin position="958"/>
        <end position="979"/>
    </location>
</feature>
<dbReference type="SUPFAM" id="SSF82693">
    <property type="entry name" value="Multidrug efflux transporter AcrB pore domain, PN1, PN2, PC1 and PC2 subdomains"/>
    <property type="match status" value="3"/>
</dbReference>
<dbReference type="Pfam" id="PF00873">
    <property type="entry name" value="ACR_tran"/>
    <property type="match status" value="1"/>
</dbReference>
<accession>A0A0R0D7X9</accession>
<evidence type="ECO:0000256" key="5">
    <source>
        <dbReference type="ARBA" id="ARBA00022989"/>
    </source>
</evidence>
<protein>
    <submittedName>
        <fullName evidence="9">Acriflavin resistance protein</fullName>
    </submittedName>
</protein>
<dbReference type="PATRIC" id="fig|336566.3.peg.51"/>
<dbReference type="Gene3D" id="3.30.70.1440">
    <property type="entry name" value="Multidrug efflux transporter AcrB pore domain"/>
    <property type="match status" value="1"/>
</dbReference>
<evidence type="ECO:0000313" key="9">
    <source>
        <dbReference type="EMBL" id="KRG78412.1"/>
    </source>
</evidence>
<evidence type="ECO:0000313" key="10">
    <source>
        <dbReference type="Proteomes" id="UP000050956"/>
    </source>
</evidence>
<evidence type="ECO:0000256" key="2">
    <source>
        <dbReference type="ARBA" id="ARBA00022475"/>
    </source>
</evidence>
<dbReference type="GO" id="GO:0042910">
    <property type="term" value="F:xenobiotic transmembrane transporter activity"/>
    <property type="evidence" value="ECO:0007669"/>
    <property type="project" value="TreeGrafter"/>
</dbReference>
<dbReference type="SUPFAM" id="SSF82866">
    <property type="entry name" value="Multidrug efflux transporter AcrB transmembrane domain"/>
    <property type="match status" value="2"/>
</dbReference>
<feature type="transmembrane region" description="Helical" evidence="8">
    <location>
        <begin position="991"/>
        <end position="1015"/>
    </location>
</feature>
<dbReference type="OrthoDB" id="9759330at2"/>
<feature type="transmembrane region" description="Helical" evidence="8">
    <location>
        <begin position="12"/>
        <end position="31"/>
    </location>
</feature>
<keyword evidence="1" id="KW-0813">Transport</keyword>
<feature type="transmembrane region" description="Helical" evidence="8">
    <location>
        <begin position="859"/>
        <end position="878"/>
    </location>
</feature>
<feature type="transmembrane region" description="Helical" evidence="8">
    <location>
        <begin position="335"/>
        <end position="354"/>
    </location>
</feature>
<feature type="transmembrane region" description="Helical" evidence="8">
    <location>
        <begin position="361"/>
        <end position="382"/>
    </location>
</feature>
<dbReference type="Gene3D" id="3.30.2090.10">
    <property type="entry name" value="Multidrug efflux transporter AcrB TolC docking domain, DN and DC subdomains"/>
    <property type="match status" value="2"/>
</dbReference>
<keyword evidence="10" id="KW-1185">Reference proteome</keyword>
<keyword evidence="5 8" id="KW-1133">Transmembrane helix</keyword>
<dbReference type="Gene3D" id="3.30.70.1430">
    <property type="entry name" value="Multidrug efflux transporter AcrB pore domain"/>
    <property type="match status" value="2"/>
</dbReference>
<reference evidence="9 10" key="1">
    <citation type="submission" date="2015-05" db="EMBL/GenBank/DDBJ databases">
        <title>Genome sequencing and analysis of members of genus Stenotrophomonas.</title>
        <authorList>
            <person name="Patil P.P."/>
            <person name="Midha S."/>
            <person name="Patil P.B."/>
        </authorList>
    </citation>
    <scope>NUCLEOTIDE SEQUENCE [LARGE SCALE GENOMIC DNA]</scope>
    <source>
        <strain evidence="9 10">DSM 24757</strain>
    </source>
</reference>
<dbReference type="InterPro" id="IPR001036">
    <property type="entry name" value="Acrflvin-R"/>
</dbReference>
<evidence type="ECO:0000256" key="3">
    <source>
        <dbReference type="ARBA" id="ARBA00022519"/>
    </source>
</evidence>
<evidence type="ECO:0000256" key="1">
    <source>
        <dbReference type="ARBA" id="ARBA00022448"/>
    </source>
</evidence>
<gene>
    <name evidence="9" type="ORF">ABB30_03605</name>
</gene>
<name>A0A0R0D7X9_9GAMM</name>
<dbReference type="GO" id="GO:0005886">
    <property type="term" value="C:plasma membrane"/>
    <property type="evidence" value="ECO:0007669"/>
    <property type="project" value="TreeGrafter"/>
</dbReference>
<feature type="transmembrane region" description="Helical" evidence="8">
    <location>
        <begin position="529"/>
        <end position="550"/>
    </location>
</feature>
<proteinExistence type="predicted"/>
<feature type="transmembrane region" description="Helical" evidence="8">
    <location>
        <begin position="459"/>
        <end position="483"/>
    </location>
</feature>
<dbReference type="PRINTS" id="PR00702">
    <property type="entry name" value="ACRIFLAVINRP"/>
</dbReference>
<dbReference type="InterPro" id="IPR027463">
    <property type="entry name" value="AcrB_DN_DC_subdom"/>
</dbReference>
<organism evidence="9 10">
    <name type="scientific">Stenotrophomonas ginsengisoli</name>
    <dbReference type="NCBI Taxonomy" id="336566"/>
    <lineage>
        <taxon>Bacteria</taxon>
        <taxon>Pseudomonadati</taxon>
        <taxon>Pseudomonadota</taxon>
        <taxon>Gammaproteobacteria</taxon>
        <taxon>Lysobacterales</taxon>
        <taxon>Lysobacteraceae</taxon>
        <taxon>Stenotrophomonas</taxon>
    </lineage>
</organism>
<keyword evidence="6 8" id="KW-0472">Membrane</keyword>
<dbReference type="AlphaFoldDB" id="A0A0R0D7X9"/>
<feature type="compositionally biased region" description="Basic residues" evidence="7">
    <location>
        <begin position="1064"/>
        <end position="1077"/>
    </location>
</feature>
<feature type="transmembrane region" description="Helical" evidence="8">
    <location>
        <begin position="911"/>
        <end position="937"/>
    </location>
</feature>
<evidence type="ECO:0000256" key="8">
    <source>
        <dbReference type="SAM" id="Phobius"/>
    </source>
</evidence>
<feature type="region of interest" description="Disordered" evidence="7">
    <location>
        <begin position="1058"/>
        <end position="1077"/>
    </location>
</feature>
<dbReference type="PANTHER" id="PTHR32063">
    <property type="match status" value="1"/>
</dbReference>
<feature type="transmembrane region" description="Helical" evidence="8">
    <location>
        <begin position="885"/>
        <end position="905"/>
    </location>
</feature>
<dbReference type="RefSeq" id="WP_057636950.1">
    <property type="nucleotide sequence ID" value="NZ_LDJM01000010.1"/>
</dbReference>
<sequence length="1077" mass="116111">MGSISALFIRRPIGIALLAMGLFVLGLISYLRLGVSALPHLPIPVIYVIAPQTGADATTMAATVTAPLERRLGQVPGISMMRSASSEGNSIIFMIFQGGHDIDSAYLDVQTALSASQADLPAGMMTPMAFKANPNDDPVFALSLTSTTQSTDELYNLADSLLAQRLRRIPGVATVDIAGASTPAVRVDVDLQKLYALGLTTDDLGNAVRAANVAIPTGFLSDGQTEMAITLNDRLHNAREFSQLVVANRANGQVVRLEDVAKVYDGQQDNYQAAWINGEKSVLMFINTRSDANMVATVDQIKADLPNLQTYLEPGTQISPFFDRTPTVRSSLHEVQITLLIALALVIMTMALFLRRLAPTLIAAVTVPLSLAGAAVVMYVLGYTLNNLSLLALVIAIGFVVDDAIVVIENIMRHLDAGMSRMQAAMLGAREIGFTIVSITVSLIAVFIPILFAPGMMGAFFMEFTVTLVAAIAVSMVVSLTLIPALCSRFLSAHADALPTTRTGKAIEAFHAWMLRVYTRLLDFSLRRAWLLALTPLILVVATGMLMGAVKKGAFPAQDTGLIWGRASSSTTVSFEQMIGRQQRVTDMLRADPDVELVSVRLGSGRQGGSAQFIIQLRPRKEGRQATTNEVLARLTTQAAMYPDLELRLRAIQDLPSEDGGGSSRGAQYRIALQGNDVASLQQWLPVLAEALKKNPKLTDVGSDIDTAGLRQNLVIDRERAARMGISVGDIDGALFGAFGQREISTIHAGIQEYKVVISALPEQTATPAAIDAIHVPARDGSMVPLTAIATQVPGLAPAQISHDKQFPSMELSYNLAPDVSAGEGKKIIADTLAGLRLPGDIRIAESGGFGFDGDPMDMLILLLAAIITVYVVLGMLYESLLHPVTILSTLPAAGVGALLALFVTGTELSVISMIALVLLIGIVKKNAIMMIDFALVAEREHGMSSREAAREASIVRFRPIMMTTMVAILAAVPLAVGIGEGSELRRPLGIALIGGLIFSQGLTLLSTPALYVVFNCLKGHLKRFKPWRRQWWRDTWRAIRDWVRGWPARRREKKLAKREAKLARKQAKREKKLAAR</sequence>
<dbReference type="STRING" id="336566.ABB30_03605"/>
<dbReference type="Gene3D" id="1.20.1640.10">
    <property type="entry name" value="Multidrug efflux transporter AcrB transmembrane domain"/>
    <property type="match status" value="2"/>
</dbReference>
<keyword evidence="2" id="KW-1003">Cell membrane</keyword>
<evidence type="ECO:0000256" key="7">
    <source>
        <dbReference type="SAM" id="MobiDB-lite"/>
    </source>
</evidence>
<keyword evidence="3" id="KW-0997">Cell inner membrane</keyword>
<evidence type="ECO:0000256" key="6">
    <source>
        <dbReference type="ARBA" id="ARBA00023136"/>
    </source>
</evidence>
<dbReference type="Gene3D" id="3.30.70.1320">
    <property type="entry name" value="Multidrug efflux transporter AcrB pore domain like"/>
    <property type="match status" value="1"/>
</dbReference>